<accession>A0AAX3M313</accession>
<dbReference type="KEGG" id="pka:PQ456_03065"/>
<proteinExistence type="predicted"/>
<dbReference type="RefSeq" id="WP_273614811.1">
    <property type="nucleotide sequence ID" value="NZ_CP117416.1"/>
</dbReference>
<dbReference type="EMBL" id="CP117416">
    <property type="protein sequence ID" value="WCT56531.1"/>
    <property type="molecule type" value="Genomic_DNA"/>
</dbReference>
<dbReference type="AlphaFoldDB" id="A0AAX3M313"/>
<dbReference type="Proteomes" id="UP001220509">
    <property type="component" value="Chromosome"/>
</dbReference>
<name>A0AAX3M313_9BACL</name>
<reference evidence="1 2" key="1">
    <citation type="submission" date="2023-02" db="EMBL/GenBank/DDBJ databases">
        <title>Genome sequence of Paenibacillus kyungheensis KACC 18744.</title>
        <authorList>
            <person name="Kim S."/>
            <person name="Heo J."/>
            <person name="Kwon S.-W."/>
        </authorList>
    </citation>
    <scope>NUCLEOTIDE SEQUENCE [LARGE SCALE GENOMIC DNA]</scope>
    <source>
        <strain evidence="1 2">KACC 18744</strain>
    </source>
</reference>
<sequence length="166" mass="18536">MNKNYLQMSHDVIDALILLDNMRAKALKSTSGSYRIERIEQAMDYLLNTPLKQGNPKTIVRDVLGSAGSKIRNRINVIKEASEMAGIASLLVTNQTTNDYENFKLEVTDEISRIALNKQIKAVLVELASGKDAVDLAEYYNTSVKAMRTRVSKARKAYKKELGLAL</sequence>
<evidence type="ECO:0000313" key="2">
    <source>
        <dbReference type="Proteomes" id="UP001220509"/>
    </source>
</evidence>
<gene>
    <name evidence="1" type="ORF">PQ456_03065</name>
</gene>
<keyword evidence="2" id="KW-1185">Reference proteome</keyword>
<evidence type="ECO:0000313" key="1">
    <source>
        <dbReference type="EMBL" id="WCT56531.1"/>
    </source>
</evidence>
<protein>
    <submittedName>
        <fullName evidence="1">Uncharacterized protein</fullName>
    </submittedName>
</protein>
<organism evidence="1 2">
    <name type="scientific">Paenibacillus kyungheensis</name>
    <dbReference type="NCBI Taxonomy" id="1452732"/>
    <lineage>
        <taxon>Bacteria</taxon>
        <taxon>Bacillati</taxon>
        <taxon>Bacillota</taxon>
        <taxon>Bacilli</taxon>
        <taxon>Bacillales</taxon>
        <taxon>Paenibacillaceae</taxon>
        <taxon>Paenibacillus</taxon>
    </lineage>
</organism>